<protein>
    <submittedName>
        <fullName evidence="2">Single-stranded dna-binding protein</fullName>
    </submittedName>
</protein>
<dbReference type="EMBL" id="LNQE01001892">
    <property type="protein sequence ID" value="KUG03121.1"/>
    <property type="molecule type" value="Genomic_DNA"/>
</dbReference>
<dbReference type="Gene3D" id="2.40.50.140">
    <property type="entry name" value="Nucleic acid-binding proteins"/>
    <property type="match status" value="1"/>
</dbReference>
<dbReference type="InterPro" id="IPR000424">
    <property type="entry name" value="Primosome_PriB/ssb"/>
</dbReference>
<dbReference type="PROSITE" id="PS50935">
    <property type="entry name" value="SSB"/>
    <property type="match status" value="1"/>
</dbReference>
<keyword evidence="1 2" id="KW-0238">DNA-binding</keyword>
<dbReference type="Pfam" id="PF00436">
    <property type="entry name" value="SSB"/>
    <property type="match status" value="1"/>
</dbReference>
<comment type="caution">
    <text evidence="2">The sequence shown here is derived from an EMBL/GenBank/DDBJ whole genome shotgun (WGS) entry which is preliminary data.</text>
</comment>
<organism evidence="2">
    <name type="scientific">hydrocarbon metagenome</name>
    <dbReference type="NCBI Taxonomy" id="938273"/>
    <lineage>
        <taxon>unclassified sequences</taxon>
        <taxon>metagenomes</taxon>
        <taxon>ecological metagenomes</taxon>
    </lineage>
</organism>
<dbReference type="GO" id="GO:0003697">
    <property type="term" value="F:single-stranded DNA binding"/>
    <property type="evidence" value="ECO:0007669"/>
    <property type="project" value="InterPro"/>
</dbReference>
<evidence type="ECO:0000313" key="2">
    <source>
        <dbReference type="EMBL" id="KUG03121.1"/>
    </source>
</evidence>
<reference evidence="2" key="1">
    <citation type="journal article" date="2015" name="Proc. Natl. Acad. Sci. U.S.A.">
        <title>Networks of energetic and metabolic interactions define dynamics in microbial communities.</title>
        <authorList>
            <person name="Embree M."/>
            <person name="Liu J.K."/>
            <person name="Al-Bassam M.M."/>
            <person name="Zengler K."/>
        </authorList>
    </citation>
    <scope>NUCLEOTIDE SEQUENCE</scope>
</reference>
<dbReference type="CDD" id="cd04496">
    <property type="entry name" value="SSB_OBF"/>
    <property type="match status" value="1"/>
</dbReference>
<gene>
    <name evidence="2" type="ORF">ASZ90_019461</name>
</gene>
<name>A0A0W8E3Z0_9ZZZZ</name>
<dbReference type="SUPFAM" id="SSF50249">
    <property type="entry name" value="Nucleic acid-binding proteins"/>
    <property type="match status" value="1"/>
</dbReference>
<dbReference type="AlphaFoldDB" id="A0A0W8E3Z0"/>
<dbReference type="InterPro" id="IPR012340">
    <property type="entry name" value="NA-bd_OB-fold"/>
</dbReference>
<proteinExistence type="predicted"/>
<sequence length="222" mass="24263">MNTVNGDVFVGKIVKSFPVNKGFKGLLQVDEKISIGIQVSYDGKLKDFLAESVGKTVTLIGSLSFPGQDQSIPVLEVRGQLGSGLIIKRGRLSKDPELKYSPQGKAYTQFSMAVNRGYGNNKSSYFINCTLFGNDKEKNAATALAENAQKGQEVIIKGRLVTNKSGDKTYFNMIVDEFELIFSGSKNNGNGKKAEDDPYADYLDIGTEVSYNGIDDEDEIPF</sequence>
<accession>A0A0W8E3Z0</accession>
<evidence type="ECO:0000256" key="1">
    <source>
        <dbReference type="ARBA" id="ARBA00023125"/>
    </source>
</evidence>